<comment type="subcellular location">
    <subcellularLocation>
        <location evidence="11">Cell membrane</location>
        <topology evidence="11">Multi-pass membrane protein</topology>
    </subcellularLocation>
    <subcellularLocation>
        <location evidence="1">Membrane</location>
        <topology evidence="1">Multi-pass membrane protein</topology>
    </subcellularLocation>
</comment>
<keyword evidence="2 11" id="KW-0813">Transport</keyword>
<keyword evidence="8 11" id="KW-1133">Transmembrane helix</keyword>
<dbReference type="InterPro" id="IPR003855">
    <property type="entry name" value="K+_transporter"/>
</dbReference>
<evidence type="ECO:0000313" key="14">
    <source>
        <dbReference type="EMBL" id="SEH59894.1"/>
    </source>
</evidence>
<gene>
    <name evidence="11" type="primary">kup</name>
    <name evidence="14" type="ORF">SAMN02927937_00414</name>
</gene>
<evidence type="ECO:0000256" key="9">
    <source>
        <dbReference type="ARBA" id="ARBA00023065"/>
    </source>
</evidence>
<dbReference type="InterPro" id="IPR053952">
    <property type="entry name" value="K_trans_C"/>
</dbReference>
<evidence type="ECO:0000256" key="6">
    <source>
        <dbReference type="ARBA" id="ARBA00022847"/>
    </source>
</evidence>
<dbReference type="PANTHER" id="PTHR30540">
    <property type="entry name" value="OSMOTIC STRESS POTASSIUM TRANSPORTER"/>
    <property type="match status" value="1"/>
</dbReference>
<reference evidence="14 15" key="1">
    <citation type="submission" date="2016-10" db="EMBL/GenBank/DDBJ databases">
        <authorList>
            <person name="de Groot N.N."/>
        </authorList>
    </citation>
    <scope>NUCLEOTIDE SEQUENCE [LARGE SCALE GENOMIC DNA]</scope>
    <source>
        <strain evidence="14 15">CGMCC 1.10825</strain>
    </source>
</reference>
<feature type="transmembrane region" description="Helical" evidence="11">
    <location>
        <begin position="370"/>
        <end position="388"/>
    </location>
</feature>
<evidence type="ECO:0000259" key="13">
    <source>
        <dbReference type="Pfam" id="PF22776"/>
    </source>
</evidence>
<evidence type="ECO:0000256" key="3">
    <source>
        <dbReference type="ARBA" id="ARBA00022475"/>
    </source>
</evidence>
<feature type="transmembrane region" description="Helical" evidence="11">
    <location>
        <begin position="96"/>
        <end position="114"/>
    </location>
</feature>
<evidence type="ECO:0000256" key="11">
    <source>
        <dbReference type="HAMAP-Rule" id="MF_01522"/>
    </source>
</evidence>
<evidence type="ECO:0000256" key="5">
    <source>
        <dbReference type="ARBA" id="ARBA00022692"/>
    </source>
</evidence>
<dbReference type="GO" id="GO:0005886">
    <property type="term" value="C:plasma membrane"/>
    <property type="evidence" value="ECO:0007669"/>
    <property type="project" value="UniProtKB-SubCell"/>
</dbReference>
<dbReference type="Proteomes" id="UP000199634">
    <property type="component" value="Unassembled WGS sequence"/>
</dbReference>
<name>A0A1H6JKX0_9FLAO</name>
<evidence type="ECO:0000256" key="1">
    <source>
        <dbReference type="ARBA" id="ARBA00004141"/>
    </source>
</evidence>
<feature type="transmembrane region" description="Helical" evidence="11">
    <location>
        <begin position="286"/>
        <end position="317"/>
    </location>
</feature>
<comment type="similarity">
    <text evidence="11">Belongs to the HAK/KUP transporter (TC 2.A.72) family.</text>
</comment>
<feature type="transmembrane region" description="Helical" evidence="11">
    <location>
        <begin position="237"/>
        <end position="258"/>
    </location>
</feature>
<evidence type="ECO:0000256" key="10">
    <source>
        <dbReference type="ARBA" id="ARBA00023136"/>
    </source>
</evidence>
<keyword evidence="4 11" id="KW-0633">Potassium transport</keyword>
<keyword evidence="3 11" id="KW-1003">Cell membrane</keyword>
<dbReference type="GO" id="GO:0015079">
    <property type="term" value="F:potassium ion transmembrane transporter activity"/>
    <property type="evidence" value="ECO:0007669"/>
    <property type="project" value="UniProtKB-UniRule"/>
</dbReference>
<feature type="transmembrane region" description="Helical" evidence="11">
    <location>
        <begin position="134"/>
        <end position="154"/>
    </location>
</feature>
<dbReference type="STRING" id="1159016.SAMN02927937_00414"/>
<dbReference type="PANTHER" id="PTHR30540:SF83">
    <property type="entry name" value="K+ POTASSIUM TRANSPORTER"/>
    <property type="match status" value="1"/>
</dbReference>
<protein>
    <recommendedName>
        <fullName evidence="11">Probable potassium transport system protein Kup</fullName>
    </recommendedName>
</protein>
<evidence type="ECO:0000256" key="8">
    <source>
        <dbReference type="ARBA" id="ARBA00022989"/>
    </source>
</evidence>
<dbReference type="InterPro" id="IPR023051">
    <property type="entry name" value="Kup"/>
</dbReference>
<feature type="transmembrane region" description="Helical" evidence="11">
    <location>
        <begin position="161"/>
        <end position="182"/>
    </location>
</feature>
<feature type="transmembrane region" description="Helical" evidence="11">
    <location>
        <begin position="422"/>
        <end position="442"/>
    </location>
</feature>
<dbReference type="AlphaFoldDB" id="A0A1H6JKX0"/>
<feature type="transmembrane region" description="Helical" evidence="11">
    <location>
        <begin position="338"/>
        <end position="358"/>
    </location>
</feature>
<feature type="transmembrane region" description="Helical" evidence="11">
    <location>
        <begin position="207"/>
        <end position="225"/>
    </location>
</feature>
<evidence type="ECO:0000256" key="7">
    <source>
        <dbReference type="ARBA" id="ARBA00022958"/>
    </source>
</evidence>
<comment type="function">
    <text evidence="11">Transport of potassium into the cell. Likely operates as a K(+):H(+) symporter.</text>
</comment>
<evidence type="ECO:0000256" key="4">
    <source>
        <dbReference type="ARBA" id="ARBA00022538"/>
    </source>
</evidence>
<comment type="catalytic activity">
    <reaction evidence="11">
        <text>K(+)(in) + H(+)(in) = K(+)(out) + H(+)(out)</text>
        <dbReference type="Rhea" id="RHEA:28490"/>
        <dbReference type="ChEBI" id="CHEBI:15378"/>
        <dbReference type="ChEBI" id="CHEBI:29103"/>
    </reaction>
</comment>
<accession>A0A1H6JKX0</accession>
<evidence type="ECO:0000259" key="12">
    <source>
        <dbReference type="Pfam" id="PF02705"/>
    </source>
</evidence>
<keyword evidence="10 11" id="KW-0472">Membrane</keyword>
<keyword evidence="5 11" id="KW-0812">Transmembrane</keyword>
<evidence type="ECO:0000256" key="2">
    <source>
        <dbReference type="ARBA" id="ARBA00022448"/>
    </source>
</evidence>
<keyword evidence="15" id="KW-1185">Reference proteome</keyword>
<sequence>MEGKNSINKVTAGSLLITLGIIYGDIGTSPLYVMKAIFGDAPIETNLVLGAVSCVFWTLTIQTSIKYVWLTLQADNNGEGGIFSLYTLVKKLKKRWLLIPAIIGGSAMLADGFITPPISISSALEGLKIYYPDLQTIPFVIGIILILFFFQSYGTKTIGKFFGPIMFIWFSMLAVTGALQIIEIPEILKAINPYYGYLLLTEHPEGFYVLGFVFLCTTGAEALYSDLGHCGIKNIRASWMFVKVTLVLNYFGQGAFLLSHQNLHLKTLLNGTEFIQNPFYLMMPQWFIPIGIVVATMAAVIAAQALITGSFTMINEAMRLNLWPRVLVKYPSIIKGQLYIPSTNWILCFGCILVVLYFKESSNMEAAYGLAIIMCMMATSILLTFYMILKRFNKFIITTFVLVYSVIEVSFFIANIDKFSHGGYVSLLVAVIIAGVMSFWFLGKQIRKNYTEFVKLKDYVDVIEDLSNDDSIPQYSTNLIYLTNAQNKNEIESKVLYSILYKRPKRANIYWILHVNVIDEPYGMEYQVKKFSDKIIRVDFYLGFRNAPKISPLFKKVLEDLSSCGEFNKLSTYHSLRKNQITADHKYVIIEKVVSYDNDLPWYEKFVLDCYAFIRKRSLSEEKAFGLDNSSVKIEYYPLLLNKNIQDIPLKRRKDKED</sequence>
<dbReference type="EMBL" id="FNXE01000003">
    <property type="protein sequence ID" value="SEH59894.1"/>
    <property type="molecule type" value="Genomic_DNA"/>
</dbReference>
<keyword evidence="9 11" id="KW-0406">Ion transport</keyword>
<feature type="domain" description="K+ potassium transporter integral membrane" evidence="12">
    <location>
        <begin position="16"/>
        <end position="454"/>
    </location>
</feature>
<evidence type="ECO:0000313" key="15">
    <source>
        <dbReference type="Proteomes" id="UP000199634"/>
    </source>
</evidence>
<organism evidence="14 15">
    <name type="scientific">Paenimyroides marinum</name>
    <dbReference type="NCBI Taxonomy" id="1159016"/>
    <lineage>
        <taxon>Bacteria</taxon>
        <taxon>Pseudomonadati</taxon>
        <taxon>Bacteroidota</taxon>
        <taxon>Flavobacteriia</taxon>
        <taxon>Flavobacteriales</taxon>
        <taxon>Flavobacteriaceae</taxon>
        <taxon>Paenimyroides</taxon>
    </lineage>
</organism>
<keyword evidence="7 11" id="KW-0630">Potassium</keyword>
<dbReference type="GO" id="GO:0015293">
    <property type="term" value="F:symporter activity"/>
    <property type="evidence" value="ECO:0007669"/>
    <property type="project" value="UniProtKB-UniRule"/>
</dbReference>
<dbReference type="HAMAP" id="MF_01522">
    <property type="entry name" value="Kup"/>
    <property type="match status" value="1"/>
</dbReference>
<proteinExistence type="inferred from homology"/>
<keyword evidence="6 11" id="KW-0769">Symport</keyword>
<dbReference type="Pfam" id="PF02705">
    <property type="entry name" value="K_trans"/>
    <property type="match status" value="1"/>
</dbReference>
<dbReference type="InterPro" id="IPR053951">
    <property type="entry name" value="K_trans_N"/>
</dbReference>
<comment type="caution">
    <text evidence="11">Lacks conserved residue(s) required for the propagation of feature annotation.</text>
</comment>
<feature type="domain" description="K+ potassium transporter C-terminal" evidence="13">
    <location>
        <begin position="477"/>
        <end position="632"/>
    </location>
</feature>
<dbReference type="Pfam" id="PF22776">
    <property type="entry name" value="K_trans_C"/>
    <property type="match status" value="1"/>
</dbReference>
<feature type="transmembrane region" description="Helical" evidence="11">
    <location>
        <begin position="395"/>
        <end position="416"/>
    </location>
</feature>